<proteinExistence type="predicted"/>
<accession>A0A101ERX4</accession>
<dbReference type="PANTHER" id="PTHR30087">
    <property type="entry name" value="INNER MEMBRANE PROTEIN"/>
    <property type="match status" value="1"/>
</dbReference>
<comment type="caution">
    <text evidence="1">The sequence shown here is derived from an EMBL/GenBank/DDBJ whole genome shotgun (WGS) entry which is preliminary data.</text>
</comment>
<dbReference type="PANTHER" id="PTHR30087:SF1">
    <property type="entry name" value="HYPOTHETICAL CYTOSOLIC PROTEIN"/>
    <property type="match status" value="1"/>
</dbReference>
<evidence type="ECO:0000313" key="2">
    <source>
        <dbReference type="Proteomes" id="UP000058636"/>
    </source>
</evidence>
<protein>
    <submittedName>
        <fullName evidence="1">Uncharacterized protein</fullName>
    </submittedName>
</protein>
<dbReference type="InterPro" id="IPR007553">
    <property type="entry name" value="2-thiour_desulf"/>
</dbReference>
<gene>
    <name evidence="1" type="ORF">XD57_0210</name>
</gene>
<dbReference type="Pfam" id="PF04463">
    <property type="entry name" value="2-thiour_desulf"/>
    <property type="match status" value="1"/>
</dbReference>
<sequence length="153" mass="16900">MKILVSACLLGLPTRYDARSKENKKVLKLLEKHIIIPVCPEQLGGLPTPRPRCEILGGHGWTGNERVVDELGNDRTENFLRGAEITLQIARLLNVDLAILKSKSPSCGKNFVYDGSFSGRLVPGKGVTAFLLEKNGLKVFEENEVFVNNNDLL</sequence>
<dbReference type="EMBL" id="LGFG01000009">
    <property type="protein sequence ID" value="KUK23675.1"/>
    <property type="molecule type" value="Genomic_DNA"/>
</dbReference>
<organism evidence="1 2">
    <name type="scientific">Thermotoga petrophila</name>
    <dbReference type="NCBI Taxonomy" id="93929"/>
    <lineage>
        <taxon>Bacteria</taxon>
        <taxon>Thermotogati</taxon>
        <taxon>Thermotogota</taxon>
        <taxon>Thermotogae</taxon>
        <taxon>Thermotogales</taxon>
        <taxon>Thermotogaceae</taxon>
        <taxon>Thermotoga</taxon>
    </lineage>
</organism>
<dbReference type="AlphaFoldDB" id="A0A101ERX4"/>
<dbReference type="Proteomes" id="UP000058636">
    <property type="component" value="Unassembled WGS sequence"/>
</dbReference>
<evidence type="ECO:0000313" key="1">
    <source>
        <dbReference type="EMBL" id="KUK23675.1"/>
    </source>
</evidence>
<name>A0A101ERX4_9THEM</name>
<dbReference type="PATRIC" id="fig|93930.3.peg.905"/>
<reference evidence="1 2" key="1">
    <citation type="journal article" date="2015" name="MBio">
        <title>Genome-Resolved Metagenomic Analysis Reveals Roles for Candidate Phyla and Other Microbial Community Members in Biogeochemical Transformations in Oil Reservoirs.</title>
        <authorList>
            <person name="Hu P."/>
            <person name="Tom L."/>
            <person name="Singh A."/>
            <person name="Thomas B.C."/>
            <person name="Baker B.J."/>
            <person name="Piceno Y.M."/>
            <person name="Andersen G.L."/>
            <person name="Banfield J.F."/>
        </authorList>
    </citation>
    <scope>NUCLEOTIDE SEQUENCE [LARGE SCALE GENOMIC DNA]</scope>
    <source>
        <strain evidence="1">46_26</strain>
    </source>
</reference>